<evidence type="ECO:0000256" key="2">
    <source>
        <dbReference type="ARBA" id="ARBA00007116"/>
    </source>
</evidence>
<dbReference type="GeneID" id="37140912"/>
<dbReference type="InterPro" id="IPR025607">
    <property type="entry name" value="Ribosomal_uL18_C_euk"/>
</dbReference>
<keyword evidence="4 7" id="KW-0689">Ribosomal protein</keyword>
<dbReference type="OrthoDB" id="1618453at2759"/>
<dbReference type="GO" id="GO:0003735">
    <property type="term" value="F:structural constituent of ribosome"/>
    <property type="evidence" value="ECO:0007669"/>
    <property type="project" value="InterPro"/>
</dbReference>
<dbReference type="EMBL" id="KZ821722">
    <property type="protein sequence ID" value="PYH79102.1"/>
    <property type="molecule type" value="Genomic_DNA"/>
</dbReference>
<dbReference type="AlphaFoldDB" id="A0A319DHS2"/>
<dbReference type="InterPro" id="IPR005485">
    <property type="entry name" value="Rbsml_uL18_euk_arch"/>
</dbReference>
<protein>
    <submittedName>
        <fullName evidence="7">60S ribosomal protein L5</fullName>
    </submittedName>
</protein>
<sequence>MSDTQRPRGLLFDIGGVCVLSPFQAIVDYELAHNIPPGWVNFSISRTAPNGSWHRLERGDIKMDADFFVGFQNDLQSPSLWKQFQEKIQSKSPTGTQSPTPPVPKIDAEFLFWEMMRVSRTPDPHMFPALKELKESGQFILGALSNTVIFPDGHPYNRDLDERKSQFDFFISSAHTGLRKPDQKIYEAALREMNRIAKDKGQGEVHAVDVVFLDDIGENLKGAKKAGMRTLKVNLGRTQDAPFHKQVKNSAYYSRYQTKYRRRREGKTDYYARKRLITQAKNKYNAPKYRLVVRFTNRDVICQIVYSEISGDKVFAAAYSHELKRYGITNGLTNWAAAYATGLLVGRRALKKLNLDETFTGVEEADGEYTLTEAAETDDGERRPFKVVLDVGLARTSTGARVFGAMKGCSDAGVLVPHSESRFPGFDIESEELDAETLRNYIFGGHVAEYMEGLADDDEERFRGQFHKYTEAGIEAGDIEDLYTEAHKAIREDPFKKDEDADSKKTKEEWKAESKKFRKVRLTHDERKARVEQKIRELAA</sequence>
<dbReference type="FunFam" id="3.30.420.100:FF:000002">
    <property type="entry name" value="60S ribosomal protein L5"/>
    <property type="match status" value="1"/>
</dbReference>
<name>A0A319DHS2_9EURO</name>
<dbReference type="PANTHER" id="PTHR23410">
    <property type="entry name" value="RIBOSOMAL PROTEIN L5-RELATED"/>
    <property type="match status" value="1"/>
</dbReference>
<dbReference type="SFLD" id="SFLDS00003">
    <property type="entry name" value="Haloacid_Dehalogenase"/>
    <property type="match status" value="1"/>
</dbReference>
<evidence type="ECO:0000256" key="4">
    <source>
        <dbReference type="ARBA" id="ARBA00022980"/>
    </source>
</evidence>
<evidence type="ECO:0000313" key="7">
    <source>
        <dbReference type="EMBL" id="PYH79102.1"/>
    </source>
</evidence>
<dbReference type="Pfam" id="PF17144">
    <property type="entry name" value="Ribosomal_L5e"/>
    <property type="match status" value="1"/>
</dbReference>
<dbReference type="GO" id="GO:0022625">
    <property type="term" value="C:cytosolic large ribosomal subunit"/>
    <property type="evidence" value="ECO:0007669"/>
    <property type="project" value="TreeGrafter"/>
</dbReference>
<evidence type="ECO:0000259" key="6">
    <source>
        <dbReference type="Pfam" id="PF14204"/>
    </source>
</evidence>
<dbReference type="GO" id="GO:0008097">
    <property type="term" value="F:5S rRNA binding"/>
    <property type="evidence" value="ECO:0007669"/>
    <property type="project" value="InterPro"/>
</dbReference>
<dbReference type="GO" id="GO:0006412">
    <property type="term" value="P:translation"/>
    <property type="evidence" value="ECO:0007669"/>
    <property type="project" value="InterPro"/>
</dbReference>
<proteinExistence type="inferred from homology"/>
<dbReference type="PRINTS" id="PR00058">
    <property type="entry name" value="RIBOSOMALL5"/>
</dbReference>
<dbReference type="VEuPathDB" id="FungiDB:BO82DRAFT_385340"/>
<evidence type="ECO:0000256" key="3">
    <source>
        <dbReference type="ARBA" id="ARBA00022490"/>
    </source>
</evidence>
<accession>A0A319DHS2</accession>
<dbReference type="InterPro" id="IPR057268">
    <property type="entry name" value="Ribosomal_L18"/>
</dbReference>
<comment type="subcellular location">
    <subcellularLocation>
        <location evidence="1">Cytoplasm</location>
    </subcellularLocation>
</comment>
<dbReference type="CDD" id="cd02603">
    <property type="entry name" value="HAD_sEH-N_like"/>
    <property type="match status" value="1"/>
</dbReference>
<dbReference type="InterPro" id="IPR036412">
    <property type="entry name" value="HAD-like_sf"/>
</dbReference>
<dbReference type="Gene3D" id="1.10.150.240">
    <property type="entry name" value="Putative phosphatase, domain 2"/>
    <property type="match status" value="1"/>
</dbReference>
<dbReference type="Pfam" id="PF00702">
    <property type="entry name" value="Hydrolase"/>
    <property type="match status" value="1"/>
</dbReference>
<evidence type="ECO:0000256" key="1">
    <source>
        <dbReference type="ARBA" id="ARBA00004496"/>
    </source>
</evidence>
<dbReference type="Proteomes" id="UP000248340">
    <property type="component" value="Unassembled WGS sequence"/>
</dbReference>
<dbReference type="HAMAP" id="MF_01337_A">
    <property type="entry name" value="Ribosomal_uL18_A"/>
    <property type="match status" value="1"/>
</dbReference>
<keyword evidence="5" id="KW-0687">Ribonucleoprotein</keyword>
<dbReference type="Gene3D" id="3.30.420.100">
    <property type="match status" value="1"/>
</dbReference>
<dbReference type="InterPro" id="IPR023198">
    <property type="entry name" value="PGP-like_dom2"/>
</dbReference>
<dbReference type="SUPFAM" id="SSF56784">
    <property type="entry name" value="HAD-like"/>
    <property type="match status" value="1"/>
</dbReference>
<reference evidence="7 8" key="1">
    <citation type="submission" date="2016-12" db="EMBL/GenBank/DDBJ databases">
        <title>The genomes of Aspergillus section Nigri reveals drivers in fungal speciation.</title>
        <authorList>
            <consortium name="DOE Joint Genome Institute"/>
            <person name="Vesth T.C."/>
            <person name="Nybo J."/>
            <person name="Theobald S."/>
            <person name="Brandl J."/>
            <person name="Frisvad J.C."/>
            <person name="Nielsen K.F."/>
            <person name="Lyhne E.K."/>
            <person name="Kogle M.E."/>
            <person name="Kuo A."/>
            <person name="Riley R."/>
            <person name="Clum A."/>
            <person name="Nolan M."/>
            <person name="Lipzen A."/>
            <person name="Salamov A."/>
            <person name="Henrissat B."/>
            <person name="Wiebenga A."/>
            <person name="De Vries R.P."/>
            <person name="Grigoriev I.V."/>
            <person name="Mortensen U.H."/>
            <person name="Andersen M.R."/>
            <person name="Baker S.E."/>
        </authorList>
    </citation>
    <scope>NUCLEOTIDE SEQUENCE [LARGE SCALE GENOMIC DNA]</scope>
    <source>
        <strain evidence="7 8">CBS 121591</strain>
    </source>
</reference>
<dbReference type="Gene3D" id="3.40.50.1000">
    <property type="entry name" value="HAD superfamily/HAD-like"/>
    <property type="match status" value="1"/>
</dbReference>
<keyword evidence="3" id="KW-0963">Cytoplasm</keyword>
<comment type="similarity">
    <text evidence="2">Belongs to the universal ribosomal protein uL18 family.</text>
</comment>
<keyword evidence="8" id="KW-1185">Reference proteome</keyword>
<organism evidence="7 8">
    <name type="scientific">Aspergillus uvarum CBS 121591</name>
    <dbReference type="NCBI Taxonomy" id="1448315"/>
    <lineage>
        <taxon>Eukaryota</taxon>
        <taxon>Fungi</taxon>
        <taxon>Dikarya</taxon>
        <taxon>Ascomycota</taxon>
        <taxon>Pezizomycotina</taxon>
        <taxon>Eurotiomycetes</taxon>
        <taxon>Eurotiomycetidae</taxon>
        <taxon>Eurotiales</taxon>
        <taxon>Aspergillaceae</taxon>
        <taxon>Aspergillus</taxon>
        <taxon>Aspergillus subgen. Circumdati</taxon>
    </lineage>
</organism>
<evidence type="ECO:0000256" key="5">
    <source>
        <dbReference type="ARBA" id="ARBA00023274"/>
    </source>
</evidence>
<gene>
    <name evidence="7" type="ORF">BO82DRAFT_385340</name>
</gene>
<dbReference type="GO" id="GO:0000027">
    <property type="term" value="P:ribosomal large subunit assembly"/>
    <property type="evidence" value="ECO:0007669"/>
    <property type="project" value="TreeGrafter"/>
</dbReference>
<feature type="domain" description="Large ribosomal subunit protein uL18 C-terminal eukaryotes" evidence="6">
    <location>
        <begin position="479"/>
        <end position="539"/>
    </location>
</feature>
<evidence type="ECO:0000313" key="8">
    <source>
        <dbReference type="Proteomes" id="UP000248340"/>
    </source>
</evidence>
<dbReference type="Pfam" id="PF14204">
    <property type="entry name" value="Ribosomal_L18_c"/>
    <property type="match status" value="1"/>
</dbReference>
<dbReference type="RefSeq" id="XP_025489302.1">
    <property type="nucleotide sequence ID" value="XM_025638170.1"/>
</dbReference>
<dbReference type="SFLD" id="SFLDG01129">
    <property type="entry name" value="C1.5:_HAD__Beta-PGM__Phosphata"/>
    <property type="match status" value="1"/>
</dbReference>
<dbReference type="SUPFAM" id="SSF53137">
    <property type="entry name" value="Translational machinery components"/>
    <property type="match status" value="1"/>
</dbReference>
<dbReference type="PANTHER" id="PTHR23410:SF12">
    <property type="entry name" value="LARGE RIBOSOMAL SUBUNIT PROTEIN UL18"/>
    <property type="match status" value="1"/>
</dbReference>
<dbReference type="CDD" id="cd00432">
    <property type="entry name" value="Ribosomal_L18_L5e"/>
    <property type="match status" value="1"/>
</dbReference>
<dbReference type="STRING" id="1448315.A0A319DHS2"/>
<dbReference type="InterPro" id="IPR023214">
    <property type="entry name" value="HAD_sf"/>
</dbReference>